<evidence type="ECO:0000313" key="1">
    <source>
        <dbReference type="EMBL" id="TNN33696.1"/>
    </source>
</evidence>
<reference evidence="1 2" key="1">
    <citation type="submission" date="2019-03" db="EMBL/GenBank/DDBJ databases">
        <title>First draft genome of Liparis tanakae, snailfish: a comprehensive survey of snailfish specific genes.</title>
        <authorList>
            <person name="Kim W."/>
            <person name="Song I."/>
            <person name="Jeong J.-H."/>
            <person name="Kim D."/>
            <person name="Kim S."/>
            <person name="Ryu S."/>
            <person name="Song J.Y."/>
            <person name="Lee S.K."/>
        </authorList>
    </citation>
    <scope>NUCLEOTIDE SEQUENCE [LARGE SCALE GENOMIC DNA]</scope>
    <source>
        <tissue evidence="1">Muscle</tissue>
    </source>
</reference>
<gene>
    <name evidence="1" type="ORF">EYF80_056145</name>
</gene>
<name>A0A4Z2EXK1_9TELE</name>
<evidence type="ECO:0000313" key="2">
    <source>
        <dbReference type="Proteomes" id="UP000314294"/>
    </source>
</evidence>
<comment type="caution">
    <text evidence="1">The sequence shown here is derived from an EMBL/GenBank/DDBJ whole genome shotgun (WGS) entry which is preliminary data.</text>
</comment>
<dbReference type="AlphaFoldDB" id="A0A4Z2EXK1"/>
<dbReference type="EMBL" id="SRLO01002159">
    <property type="protein sequence ID" value="TNN33696.1"/>
    <property type="molecule type" value="Genomic_DNA"/>
</dbReference>
<sequence length="139" mass="15479">MSSPAFSVVDMVTSSETREVFAVVTALYRLGEDPAAAGRVNVSASPYLSLRSLLLPLVDVRLLDVVDLGLHGLQLGKQLEDERRRQEAGWTSATFFSFLVLMSTSCCRELYVSFSSRVSSSRQSICCCISRSRRFWKNT</sequence>
<dbReference type="Proteomes" id="UP000314294">
    <property type="component" value="Unassembled WGS sequence"/>
</dbReference>
<protein>
    <submittedName>
        <fullName evidence="1">Uncharacterized protein</fullName>
    </submittedName>
</protein>
<organism evidence="1 2">
    <name type="scientific">Liparis tanakae</name>
    <name type="common">Tanaka's snailfish</name>
    <dbReference type="NCBI Taxonomy" id="230148"/>
    <lineage>
        <taxon>Eukaryota</taxon>
        <taxon>Metazoa</taxon>
        <taxon>Chordata</taxon>
        <taxon>Craniata</taxon>
        <taxon>Vertebrata</taxon>
        <taxon>Euteleostomi</taxon>
        <taxon>Actinopterygii</taxon>
        <taxon>Neopterygii</taxon>
        <taxon>Teleostei</taxon>
        <taxon>Neoteleostei</taxon>
        <taxon>Acanthomorphata</taxon>
        <taxon>Eupercaria</taxon>
        <taxon>Perciformes</taxon>
        <taxon>Cottioidei</taxon>
        <taxon>Cottales</taxon>
        <taxon>Liparidae</taxon>
        <taxon>Liparis</taxon>
    </lineage>
</organism>
<proteinExistence type="predicted"/>
<accession>A0A4Z2EXK1</accession>
<keyword evidence="2" id="KW-1185">Reference proteome</keyword>